<dbReference type="Proteomes" id="UP000010321">
    <property type="component" value="Unassembled WGS sequence"/>
</dbReference>
<accession>A0ABN0CRN8</accession>
<evidence type="ECO:0000313" key="1">
    <source>
        <dbReference type="EMBL" id="EGF54236.1"/>
    </source>
</evidence>
<dbReference type="EMBL" id="AFBM01000006">
    <property type="protein sequence ID" value="EGF54236.1"/>
    <property type="molecule type" value="Genomic_DNA"/>
</dbReference>
<gene>
    <name evidence="1" type="ORF">HMPREF9445_00585</name>
</gene>
<keyword evidence="2" id="KW-1185">Reference proteome</keyword>
<comment type="caution">
    <text evidence="1">The sequence shown here is derived from an EMBL/GenBank/DDBJ whole genome shotgun (WGS) entry which is preliminary data.</text>
</comment>
<proteinExistence type="predicted"/>
<organism evidence="1 2">
    <name type="scientific">Bacteroides clarus YIT 12056</name>
    <dbReference type="NCBI Taxonomy" id="762984"/>
    <lineage>
        <taxon>Bacteria</taxon>
        <taxon>Pseudomonadati</taxon>
        <taxon>Bacteroidota</taxon>
        <taxon>Bacteroidia</taxon>
        <taxon>Bacteroidales</taxon>
        <taxon>Bacteroidaceae</taxon>
        <taxon>Bacteroides</taxon>
    </lineage>
</organism>
<reference evidence="1 2" key="1">
    <citation type="submission" date="2011-02" db="EMBL/GenBank/DDBJ databases">
        <authorList>
            <person name="Weinstock G."/>
            <person name="Sodergren E."/>
            <person name="Clifton S."/>
            <person name="Fulton L."/>
            <person name="Fulton B."/>
            <person name="Courtney L."/>
            <person name="Fronick C."/>
            <person name="Harrison M."/>
            <person name="Strong C."/>
            <person name="Farmer C."/>
            <person name="Delahaunty K."/>
            <person name="Markovic C."/>
            <person name="Hall O."/>
            <person name="Minx P."/>
            <person name="Tomlinson C."/>
            <person name="Mitreva M."/>
            <person name="Hou S."/>
            <person name="Chen J."/>
            <person name="Wollam A."/>
            <person name="Pepin K.H."/>
            <person name="Johnson M."/>
            <person name="Bhonagiri V."/>
            <person name="Zhang X."/>
            <person name="Suruliraj S."/>
            <person name="Warren W."/>
            <person name="Chinwalla A."/>
            <person name="Mardis E.R."/>
            <person name="Wilson R.K."/>
        </authorList>
    </citation>
    <scope>NUCLEOTIDE SEQUENCE [LARGE SCALE GENOMIC DNA]</scope>
    <source>
        <strain evidence="1 2">YIT 12056</strain>
    </source>
</reference>
<protein>
    <submittedName>
        <fullName evidence="1">Conserved domain protein</fullName>
    </submittedName>
</protein>
<name>A0ABN0CRN8_9BACE</name>
<evidence type="ECO:0000313" key="2">
    <source>
        <dbReference type="Proteomes" id="UP000010321"/>
    </source>
</evidence>
<sequence length="52" mass="6103">MYHKIKPRTNLYHILLELTAPRPQNIFWRDIGNLTLALPVPDIGKDPRTYTT</sequence>